<dbReference type="InterPro" id="IPR015421">
    <property type="entry name" value="PyrdxlP-dep_Trfase_major"/>
</dbReference>
<proteinExistence type="predicted"/>
<dbReference type="HOGENOM" id="CLU_1917067_0_0_1"/>
<name>A0A072P8V2_9EURO</name>
<dbReference type="STRING" id="1182545.A0A072P8V2"/>
<dbReference type="RefSeq" id="XP_013254610.1">
    <property type="nucleotide sequence ID" value="XM_013399156.1"/>
</dbReference>
<evidence type="ECO:0000313" key="3">
    <source>
        <dbReference type="Proteomes" id="UP000027920"/>
    </source>
</evidence>
<dbReference type="VEuPathDB" id="FungiDB:A1O9_12010"/>
<dbReference type="AlphaFoldDB" id="A0A072P8V2"/>
<gene>
    <name evidence="2" type="ORF">A1O9_12010</name>
</gene>
<dbReference type="PANTHER" id="PTHR43713:SF3">
    <property type="entry name" value="GLUTAMATE-1-SEMIALDEHYDE 2,1-AMINOMUTASE 1, CHLOROPLASTIC-RELATED"/>
    <property type="match status" value="1"/>
</dbReference>
<evidence type="ECO:0000313" key="2">
    <source>
        <dbReference type="EMBL" id="KEF52020.1"/>
    </source>
</evidence>
<comment type="cofactor">
    <cofactor evidence="1">
        <name>pyridoxal 5'-phosphate</name>
        <dbReference type="ChEBI" id="CHEBI:597326"/>
    </cofactor>
</comment>
<dbReference type="InterPro" id="IPR015424">
    <property type="entry name" value="PyrdxlP-dep_Trfase"/>
</dbReference>
<dbReference type="Proteomes" id="UP000027920">
    <property type="component" value="Unassembled WGS sequence"/>
</dbReference>
<dbReference type="Gene3D" id="3.90.1150.10">
    <property type="entry name" value="Aspartate Aminotransferase, domain 1"/>
    <property type="match status" value="1"/>
</dbReference>
<reference evidence="2 3" key="1">
    <citation type="submission" date="2013-03" db="EMBL/GenBank/DDBJ databases">
        <title>The Genome Sequence of Exophiala aquamarina CBS 119918.</title>
        <authorList>
            <consortium name="The Broad Institute Genomics Platform"/>
            <person name="Cuomo C."/>
            <person name="de Hoog S."/>
            <person name="Gorbushina A."/>
            <person name="Walker B."/>
            <person name="Young S.K."/>
            <person name="Zeng Q."/>
            <person name="Gargeya S."/>
            <person name="Fitzgerald M."/>
            <person name="Haas B."/>
            <person name="Abouelleil A."/>
            <person name="Allen A.W."/>
            <person name="Alvarado L."/>
            <person name="Arachchi H.M."/>
            <person name="Berlin A.M."/>
            <person name="Chapman S.B."/>
            <person name="Gainer-Dewar J."/>
            <person name="Goldberg J."/>
            <person name="Griggs A."/>
            <person name="Gujja S."/>
            <person name="Hansen M."/>
            <person name="Howarth C."/>
            <person name="Imamovic A."/>
            <person name="Ireland A."/>
            <person name="Larimer J."/>
            <person name="McCowan C."/>
            <person name="Murphy C."/>
            <person name="Pearson M."/>
            <person name="Poon T.W."/>
            <person name="Priest M."/>
            <person name="Roberts A."/>
            <person name="Saif S."/>
            <person name="Shea T."/>
            <person name="Sisk P."/>
            <person name="Sykes S."/>
            <person name="Wortman J."/>
            <person name="Nusbaum C."/>
            <person name="Birren B."/>
        </authorList>
    </citation>
    <scope>NUCLEOTIDE SEQUENCE [LARGE SCALE GENOMIC DNA]</scope>
    <source>
        <strain evidence="2 3">CBS 119918</strain>
    </source>
</reference>
<keyword evidence="3" id="KW-1185">Reference proteome</keyword>
<dbReference type="SUPFAM" id="SSF53383">
    <property type="entry name" value="PLP-dependent transferases"/>
    <property type="match status" value="1"/>
</dbReference>
<dbReference type="PANTHER" id="PTHR43713">
    <property type="entry name" value="GLUTAMATE-1-SEMIALDEHYDE 2,1-AMINOMUTASE"/>
    <property type="match status" value="1"/>
</dbReference>
<dbReference type="OrthoDB" id="425114at2759"/>
<accession>A0A072P8V2</accession>
<dbReference type="Gene3D" id="3.40.640.10">
    <property type="entry name" value="Type I PLP-dependent aspartate aminotransferase-like (Major domain)"/>
    <property type="match status" value="1"/>
</dbReference>
<comment type="caution">
    <text evidence="2">The sequence shown here is derived from an EMBL/GenBank/DDBJ whole genome shotgun (WGS) entry which is preliminary data.</text>
</comment>
<dbReference type="InterPro" id="IPR015422">
    <property type="entry name" value="PyrdxlP-dep_Trfase_small"/>
</dbReference>
<evidence type="ECO:0000256" key="1">
    <source>
        <dbReference type="ARBA" id="ARBA00001933"/>
    </source>
</evidence>
<dbReference type="GeneID" id="25286905"/>
<protein>
    <submittedName>
        <fullName evidence="2">Uncharacterized protein</fullName>
    </submittedName>
</protein>
<sequence length="132" mass="14582">MTTMGKHFGGNLAFGAFGGRKEIMQQYELSQRVPLFHSGTWNNNRFTVAAGFVGTSLLTRKAPNKANSLGDKPRDVVNTIFDPKALRLASLEVLAVLWVLLLQSGCRCRTRVIFLSHGEEEDLQTTLGLEDS</sequence>
<organism evidence="2 3">
    <name type="scientific">Exophiala aquamarina CBS 119918</name>
    <dbReference type="NCBI Taxonomy" id="1182545"/>
    <lineage>
        <taxon>Eukaryota</taxon>
        <taxon>Fungi</taxon>
        <taxon>Dikarya</taxon>
        <taxon>Ascomycota</taxon>
        <taxon>Pezizomycotina</taxon>
        <taxon>Eurotiomycetes</taxon>
        <taxon>Chaetothyriomycetidae</taxon>
        <taxon>Chaetothyriales</taxon>
        <taxon>Herpotrichiellaceae</taxon>
        <taxon>Exophiala</taxon>
    </lineage>
</organism>
<dbReference type="EMBL" id="AMGV01000020">
    <property type="protein sequence ID" value="KEF52020.1"/>
    <property type="molecule type" value="Genomic_DNA"/>
</dbReference>